<organism evidence="2 3">
    <name type="scientific">Plakobranchus ocellatus</name>
    <dbReference type="NCBI Taxonomy" id="259542"/>
    <lineage>
        <taxon>Eukaryota</taxon>
        <taxon>Metazoa</taxon>
        <taxon>Spiralia</taxon>
        <taxon>Lophotrochozoa</taxon>
        <taxon>Mollusca</taxon>
        <taxon>Gastropoda</taxon>
        <taxon>Heterobranchia</taxon>
        <taxon>Euthyneura</taxon>
        <taxon>Panpulmonata</taxon>
        <taxon>Sacoglossa</taxon>
        <taxon>Placobranchoidea</taxon>
        <taxon>Plakobranchidae</taxon>
        <taxon>Plakobranchus</taxon>
    </lineage>
</organism>
<evidence type="ECO:0000313" key="2">
    <source>
        <dbReference type="EMBL" id="GFO34512.1"/>
    </source>
</evidence>
<keyword evidence="3" id="KW-1185">Reference proteome</keyword>
<dbReference type="EMBL" id="BLXT01006904">
    <property type="protein sequence ID" value="GFO34512.1"/>
    <property type="molecule type" value="Genomic_DNA"/>
</dbReference>
<feature type="region of interest" description="Disordered" evidence="1">
    <location>
        <begin position="68"/>
        <end position="93"/>
    </location>
</feature>
<dbReference type="AlphaFoldDB" id="A0AAV4CRK5"/>
<protein>
    <submittedName>
        <fullName evidence="2">Uncharacterized protein</fullName>
    </submittedName>
</protein>
<reference evidence="2 3" key="1">
    <citation type="journal article" date="2021" name="Elife">
        <title>Chloroplast acquisition without the gene transfer in kleptoplastic sea slugs, Plakobranchus ocellatus.</title>
        <authorList>
            <person name="Maeda T."/>
            <person name="Takahashi S."/>
            <person name="Yoshida T."/>
            <person name="Shimamura S."/>
            <person name="Takaki Y."/>
            <person name="Nagai Y."/>
            <person name="Toyoda A."/>
            <person name="Suzuki Y."/>
            <person name="Arimoto A."/>
            <person name="Ishii H."/>
            <person name="Satoh N."/>
            <person name="Nishiyama T."/>
            <person name="Hasebe M."/>
            <person name="Maruyama T."/>
            <person name="Minagawa J."/>
            <person name="Obokata J."/>
            <person name="Shigenobu S."/>
        </authorList>
    </citation>
    <scope>NUCLEOTIDE SEQUENCE [LARGE SCALE GENOMIC DNA]</scope>
</reference>
<accession>A0AAV4CRK5</accession>
<feature type="compositionally biased region" description="Polar residues" evidence="1">
    <location>
        <begin position="68"/>
        <end position="77"/>
    </location>
</feature>
<feature type="compositionally biased region" description="Basic residues" evidence="1">
    <location>
        <begin position="81"/>
        <end position="93"/>
    </location>
</feature>
<sequence>MCTLKNFDNVTALKTTYRISSTASRTTLLHNFDNTENDTNIRELRRHRERTKCTRTSTAPRTTQVYENFDGTENTPNVREIRRHREQPKCART</sequence>
<dbReference type="Proteomes" id="UP000735302">
    <property type="component" value="Unassembled WGS sequence"/>
</dbReference>
<name>A0AAV4CRK5_9GAST</name>
<evidence type="ECO:0000256" key="1">
    <source>
        <dbReference type="SAM" id="MobiDB-lite"/>
    </source>
</evidence>
<evidence type="ECO:0000313" key="3">
    <source>
        <dbReference type="Proteomes" id="UP000735302"/>
    </source>
</evidence>
<comment type="caution">
    <text evidence="2">The sequence shown here is derived from an EMBL/GenBank/DDBJ whole genome shotgun (WGS) entry which is preliminary data.</text>
</comment>
<gene>
    <name evidence="2" type="ORF">PoB_006101700</name>
</gene>
<proteinExistence type="predicted"/>